<evidence type="ECO:0000313" key="2">
    <source>
        <dbReference type="Proteomes" id="UP000193944"/>
    </source>
</evidence>
<gene>
    <name evidence="1" type="ORF">BCR32DRAFT_110210</name>
</gene>
<dbReference type="OrthoDB" id="2171891at2759"/>
<dbReference type="Proteomes" id="UP000193944">
    <property type="component" value="Unassembled WGS sequence"/>
</dbReference>
<accession>A0A1Y1XGK7</accession>
<name>A0A1Y1XGK7_9FUNG</name>
<organism evidence="1 2">
    <name type="scientific">Anaeromyces robustus</name>
    <dbReference type="NCBI Taxonomy" id="1754192"/>
    <lineage>
        <taxon>Eukaryota</taxon>
        <taxon>Fungi</taxon>
        <taxon>Fungi incertae sedis</taxon>
        <taxon>Chytridiomycota</taxon>
        <taxon>Chytridiomycota incertae sedis</taxon>
        <taxon>Neocallimastigomycetes</taxon>
        <taxon>Neocallimastigales</taxon>
        <taxon>Neocallimastigaceae</taxon>
        <taxon>Anaeromyces</taxon>
    </lineage>
</organism>
<proteinExistence type="predicted"/>
<keyword evidence="2" id="KW-1185">Reference proteome</keyword>
<comment type="caution">
    <text evidence="1">The sequence shown here is derived from an EMBL/GenBank/DDBJ whole genome shotgun (WGS) entry which is preliminary data.</text>
</comment>
<reference evidence="1 2" key="1">
    <citation type="submission" date="2016-08" db="EMBL/GenBank/DDBJ databases">
        <title>A Parts List for Fungal Cellulosomes Revealed by Comparative Genomics.</title>
        <authorList>
            <consortium name="DOE Joint Genome Institute"/>
            <person name="Haitjema C.H."/>
            <person name="Gilmore S.P."/>
            <person name="Henske J.K."/>
            <person name="Solomon K.V."/>
            <person name="De Groot R."/>
            <person name="Kuo A."/>
            <person name="Mondo S.J."/>
            <person name="Salamov A.A."/>
            <person name="Labutti K."/>
            <person name="Zhao Z."/>
            <person name="Chiniquy J."/>
            <person name="Barry K."/>
            <person name="Brewer H.M."/>
            <person name="Purvine S.O."/>
            <person name="Wright A.T."/>
            <person name="Boxma B."/>
            <person name="Van Alen T."/>
            <person name="Hackstein J.H."/>
            <person name="Baker S.E."/>
            <person name="Grigoriev I.V."/>
            <person name="O'Malley M.A."/>
        </authorList>
    </citation>
    <scope>NUCLEOTIDE SEQUENCE [LARGE SCALE GENOMIC DNA]</scope>
    <source>
        <strain evidence="1 2">S4</strain>
    </source>
</reference>
<reference evidence="1 2" key="2">
    <citation type="submission" date="2016-08" db="EMBL/GenBank/DDBJ databases">
        <title>Pervasive Adenine N6-methylation of Active Genes in Fungi.</title>
        <authorList>
            <consortium name="DOE Joint Genome Institute"/>
            <person name="Mondo S.J."/>
            <person name="Dannebaum R.O."/>
            <person name="Kuo R.C."/>
            <person name="Labutti K."/>
            <person name="Haridas S."/>
            <person name="Kuo A."/>
            <person name="Salamov A."/>
            <person name="Ahrendt S.R."/>
            <person name="Lipzen A."/>
            <person name="Sullivan W."/>
            <person name="Andreopoulos W.B."/>
            <person name="Clum A."/>
            <person name="Lindquist E."/>
            <person name="Daum C."/>
            <person name="Ramamoorthy G.K."/>
            <person name="Gryganskyi A."/>
            <person name="Culley D."/>
            <person name="Magnuson J.K."/>
            <person name="James T.Y."/>
            <person name="O'Malley M.A."/>
            <person name="Stajich J.E."/>
            <person name="Spatafora J.W."/>
            <person name="Visel A."/>
            <person name="Grigoriev I.V."/>
        </authorList>
    </citation>
    <scope>NUCLEOTIDE SEQUENCE [LARGE SCALE GENOMIC DNA]</scope>
    <source>
        <strain evidence="1 2">S4</strain>
    </source>
</reference>
<dbReference type="EMBL" id="MCFG01000044">
    <property type="protein sequence ID" value="ORX84889.1"/>
    <property type="molecule type" value="Genomic_DNA"/>
</dbReference>
<dbReference type="AlphaFoldDB" id="A0A1Y1XGK7"/>
<evidence type="ECO:0000313" key="1">
    <source>
        <dbReference type="EMBL" id="ORX84889.1"/>
    </source>
</evidence>
<sequence>MKIINPTLNFQMKKGILKYIFRSCEYDSKLKNDENCAVSRIYNYSEGTVRAFVTCNSDSECFYNKCINNYCVFNEEARIDHCDIIYKYFAIFEHCDIIHI</sequence>
<protein>
    <submittedName>
        <fullName evidence="1">Uncharacterized protein</fullName>
    </submittedName>
</protein>